<reference evidence="2 3" key="1">
    <citation type="journal article" date="2010" name="Stand. Genomic Sci.">
        <title>Complete genome sequence of Meiothermus silvanus type strain (VI-R2).</title>
        <authorList>
            <person name="Sikorski J."/>
            <person name="Tindall B.J."/>
            <person name="Lowry S."/>
            <person name="Lucas S."/>
            <person name="Nolan M."/>
            <person name="Copeland A."/>
            <person name="Glavina Del Rio T."/>
            <person name="Tice H."/>
            <person name="Cheng J.F."/>
            <person name="Han C."/>
            <person name="Pitluck S."/>
            <person name="Liolios K."/>
            <person name="Ivanova N."/>
            <person name="Mavromatis K."/>
            <person name="Mikhailova N."/>
            <person name="Pati A."/>
            <person name="Goodwin L."/>
            <person name="Chen A."/>
            <person name="Palaniappan K."/>
            <person name="Land M."/>
            <person name="Hauser L."/>
            <person name="Chang Y.J."/>
            <person name="Jeffries C.D."/>
            <person name="Rohde M."/>
            <person name="Goker M."/>
            <person name="Woyke T."/>
            <person name="Bristow J."/>
            <person name="Eisen J.A."/>
            <person name="Markowitz V."/>
            <person name="Hugenholtz P."/>
            <person name="Kyrpides N.C."/>
            <person name="Klenk H.P."/>
            <person name="Lapidus A."/>
        </authorList>
    </citation>
    <scope>NUCLEOTIDE SEQUENCE [LARGE SCALE GENOMIC DNA]</scope>
    <source>
        <strain evidence="3">ATCC 700542 / DSM 9946 / VI-R2</strain>
    </source>
</reference>
<dbReference type="Proteomes" id="UP000001916">
    <property type="component" value="Chromosome"/>
</dbReference>
<dbReference type="InterPro" id="IPR052519">
    <property type="entry name" value="Euk-type_GlcNAc_Kinase"/>
</dbReference>
<dbReference type="InterPro" id="IPR043129">
    <property type="entry name" value="ATPase_NBD"/>
</dbReference>
<dbReference type="AlphaFoldDB" id="D7BHJ6"/>
<feature type="domain" description="ATPase BadF/BadG/BcrA/BcrD type" evidence="1">
    <location>
        <begin position="5"/>
        <end position="311"/>
    </location>
</feature>
<dbReference type="Gene3D" id="3.30.420.40">
    <property type="match status" value="2"/>
</dbReference>
<dbReference type="Pfam" id="PF01869">
    <property type="entry name" value="BcrAD_BadFG"/>
    <property type="match status" value="1"/>
</dbReference>
<dbReference type="KEGG" id="msv:Mesil_0292"/>
<protein>
    <submittedName>
        <fullName evidence="2">ATPase BadF/BadG/BcrA/BcrD type</fullName>
    </submittedName>
</protein>
<dbReference type="HOGENOM" id="CLU_016274_1_1_0"/>
<sequence>MTLVLGIDGGQTSTRAAVADLQGRVLALAQAGPWDDLSTEEKRQRCRAVLEELLRQIGAQLPLVKGHRLPASAGTQEPIRHAALGLTGAQRGSPVVEAWMRELLPGLVSLAIHHDTQSNFRGADPYGNPGVLVIAGGGSIAWGFDVAGREAFAGGYGYLLGDVGSGYELGRQAVRAVLEASQLLGPATHLTQALLVHLGLGQPWDLRMAFYDGRLERQQVAGLLPVVARVAGEGDKVAQRILREGGAALAGLAGAVMRQLEFWDPAVYPTGGVFRVGLLREAFMQALARLAPRAVVRPPRLEPLGGALVLALERAGPIHPGQIVGLEQALPYADA</sequence>
<dbReference type="SUPFAM" id="SSF53067">
    <property type="entry name" value="Actin-like ATPase domain"/>
    <property type="match status" value="2"/>
</dbReference>
<evidence type="ECO:0000313" key="2">
    <source>
        <dbReference type="EMBL" id="ADH62234.1"/>
    </source>
</evidence>
<evidence type="ECO:0000313" key="3">
    <source>
        <dbReference type="Proteomes" id="UP000001916"/>
    </source>
</evidence>
<dbReference type="InterPro" id="IPR002731">
    <property type="entry name" value="ATPase_BadF"/>
</dbReference>
<evidence type="ECO:0000259" key="1">
    <source>
        <dbReference type="Pfam" id="PF01869"/>
    </source>
</evidence>
<proteinExistence type="predicted"/>
<name>D7BHJ6_ALLS1</name>
<dbReference type="eggNOG" id="COG2971">
    <property type="taxonomic scope" value="Bacteria"/>
</dbReference>
<gene>
    <name evidence="2" type="ordered locus">Mesil_0292</name>
</gene>
<dbReference type="OrthoDB" id="9772633at2"/>
<dbReference type="RefSeq" id="WP_013156841.1">
    <property type="nucleotide sequence ID" value="NC_014212.1"/>
</dbReference>
<dbReference type="PANTHER" id="PTHR43190">
    <property type="entry name" value="N-ACETYL-D-GLUCOSAMINE KINASE"/>
    <property type="match status" value="1"/>
</dbReference>
<accession>D7BHJ6</accession>
<keyword evidence="3" id="KW-1185">Reference proteome</keyword>
<dbReference type="CDD" id="cd24007">
    <property type="entry name" value="ASKHA_NBD_eukNAGK-like"/>
    <property type="match status" value="1"/>
</dbReference>
<organism evidence="2 3">
    <name type="scientific">Allomeiothermus silvanus (strain ATCC 700542 / DSM 9946 / NBRC 106475 / NCIMB 13440 / VI-R2)</name>
    <name type="common">Thermus silvanus</name>
    <dbReference type="NCBI Taxonomy" id="526227"/>
    <lineage>
        <taxon>Bacteria</taxon>
        <taxon>Thermotogati</taxon>
        <taxon>Deinococcota</taxon>
        <taxon>Deinococci</taxon>
        <taxon>Thermales</taxon>
        <taxon>Thermaceae</taxon>
        <taxon>Allomeiothermus</taxon>
    </lineage>
</organism>
<dbReference type="STRING" id="526227.Mesil_0292"/>
<dbReference type="PANTHER" id="PTHR43190:SF3">
    <property type="entry name" value="N-ACETYL-D-GLUCOSAMINE KINASE"/>
    <property type="match status" value="1"/>
</dbReference>
<dbReference type="EMBL" id="CP002042">
    <property type="protein sequence ID" value="ADH62234.1"/>
    <property type="molecule type" value="Genomic_DNA"/>
</dbReference>